<feature type="transmembrane region" description="Helical" evidence="8">
    <location>
        <begin position="139"/>
        <end position="157"/>
    </location>
</feature>
<dbReference type="InterPro" id="IPR038770">
    <property type="entry name" value="Na+/solute_symporter_sf"/>
</dbReference>
<accession>A0A8T0IGX2</accession>
<evidence type="ECO:0000313" key="10">
    <source>
        <dbReference type="Proteomes" id="UP000822688"/>
    </source>
</evidence>
<comment type="caution">
    <text evidence="9">The sequence shown here is derived from an EMBL/GenBank/DDBJ whole genome shotgun (WGS) entry which is preliminary data.</text>
</comment>
<evidence type="ECO:0000256" key="2">
    <source>
        <dbReference type="ARBA" id="ARBA00004141"/>
    </source>
</evidence>
<evidence type="ECO:0000256" key="4">
    <source>
        <dbReference type="ARBA" id="ARBA00022692"/>
    </source>
</evidence>
<proteinExistence type="inferred from homology"/>
<feature type="transmembrane region" description="Helical" evidence="8">
    <location>
        <begin position="169"/>
        <end position="189"/>
    </location>
</feature>
<evidence type="ECO:0000256" key="1">
    <source>
        <dbReference type="ARBA" id="ARBA00004119"/>
    </source>
</evidence>
<feature type="transmembrane region" description="Helical" evidence="8">
    <location>
        <begin position="261"/>
        <end position="281"/>
    </location>
</feature>
<dbReference type="EMBL" id="CM026423">
    <property type="protein sequence ID" value="KAG0582990.1"/>
    <property type="molecule type" value="Genomic_DNA"/>
</dbReference>
<evidence type="ECO:0000256" key="3">
    <source>
        <dbReference type="ARBA" id="ARBA00006528"/>
    </source>
</evidence>
<dbReference type="Pfam" id="PF01758">
    <property type="entry name" value="SBF"/>
    <property type="match status" value="1"/>
</dbReference>
<keyword evidence="5 8" id="KW-1133">Transmembrane helix</keyword>
<evidence type="ECO:0000313" key="9">
    <source>
        <dbReference type="EMBL" id="KAG0582990.1"/>
    </source>
</evidence>
<feature type="transmembrane region" description="Helical" evidence="8">
    <location>
        <begin position="410"/>
        <end position="431"/>
    </location>
</feature>
<keyword evidence="6 8" id="KW-0472">Membrane</keyword>
<feature type="transmembrane region" description="Helical" evidence="8">
    <location>
        <begin position="383"/>
        <end position="404"/>
    </location>
</feature>
<evidence type="ECO:0000256" key="5">
    <source>
        <dbReference type="ARBA" id="ARBA00022989"/>
    </source>
</evidence>
<feature type="transmembrane region" description="Helical" evidence="8">
    <location>
        <begin position="288"/>
        <end position="312"/>
    </location>
</feature>
<dbReference type="InterPro" id="IPR002657">
    <property type="entry name" value="BilAc:Na_symport/Acr3"/>
</dbReference>
<dbReference type="GO" id="GO:0016020">
    <property type="term" value="C:membrane"/>
    <property type="evidence" value="ECO:0007669"/>
    <property type="project" value="UniProtKB-SubCell"/>
</dbReference>
<keyword evidence="4 8" id="KW-0812">Transmembrane</keyword>
<dbReference type="Proteomes" id="UP000822688">
    <property type="component" value="Chromosome 3"/>
</dbReference>
<dbReference type="PANTHER" id="PTHR10361">
    <property type="entry name" value="SODIUM-BILE ACID COTRANSPORTER"/>
    <property type="match status" value="1"/>
</dbReference>
<dbReference type="AlphaFoldDB" id="A0A8T0IGX2"/>
<sequence>MQSMQLGRHVPTTELCRRGLPGLGTGNALGGASLRRSALSGCPDKSSRLCLAGTGVDNQAQCGARLVAGGRSERPRVVALAQMRTLELDPVPLDEGMPKWQGWLAFATSLYPVYMIIGGIIAFWKPSAFAWFVKRGPDSYSAALGVIMLAMGFTLEIKDLIHVLTKRPAAVMFGFAAQYTIMPLLGAALSRGLGLPAELSAGLILMACCPGGTASNVVTYIARGDVPLSILMTICTTFAAVFTTPLLTSILAGAYVPVDAVSMALSTLQVVLAPVIVGACLQTFFPQIAATITHFAPLIAVLVSSLLASSVFSANVPLLVTSNAKIVTSLENIASIAPITNAPPVMVNLGIIGGAVLALHGFGFLLGYIVANIGGFEEPQRRAISIEVGMQNSSLGVVLATAHFASPLTAVPAAVSAMLMNIMGSGLAVLWRNISFENKSSSPIEDRDQPTVEDSSTDN</sequence>
<gene>
    <name evidence="9" type="ORF">KC19_3G100100</name>
</gene>
<evidence type="ECO:0000256" key="8">
    <source>
        <dbReference type="SAM" id="Phobius"/>
    </source>
</evidence>
<dbReference type="Gene3D" id="1.20.1530.20">
    <property type="match status" value="1"/>
</dbReference>
<protein>
    <submittedName>
        <fullName evidence="9">Uncharacterized protein</fullName>
    </submittedName>
</protein>
<reference evidence="9" key="1">
    <citation type="submission" date="2020-06" db="EMBL/GenBank/DDBJ databases">
        <title>WGS assembly of Ceratodon purpureus strain R40.</title>
        <authorList>
            <person name="Carey S.B."/>
            <person name="Jenkins J."/>
            <person name="Shu S."/>
            <person name="Lovell J.T."/>
            <person name="Sreedasyam A."/>
            <person name="Maumus F."/>
            <person name="Tiley G.P."/>
            <person name="Fernandez-Pozo N."/>
            <person name="Barry K."/>
            <person name="Chen C."/>
            <person name="Wang M."/>
            <person name="Lipzen A."/>
            <person name="Daum C."/>
            <person name="Saski C.A."/>
            <person name="Payton A.C."/>
            <person name="Mcbreen J.C."/>
            <person name="Conrad R.E."/>
            <person name="Kollar L.M."/>
            <person name="Olsson S."/>
            <person name="Huttunen S."/>
            <person name="Landis J.B."/>
            <person name="Wickett N.J."/>
            <person name="Johnson M.G."/>
            <person name="Rensing S.A."/>
            <person name="Grimwood J."/>
            <person name="Schmutz J."/>
            <person name="Mcdaniel S.F."/>
        </authorList>
    </citation>
    <scope>NUCLEOTIDE SEQUENCE</scope>
    <source>
        <strain evidence="9">R40</strain>
    </source>
</reference>
<comment type="similarity">
    <text evidence="3">Belongs to the bile acid:sodium symporter (BASS) (TC 2.A.28) family.</text>
</comment>
<feature type="transmembrane region" description="Helical" evidence="8">
    <location>
        <begin position="201"/>
        <end position="221"/>
    </location>
</feature>
<organism evidence="9 10">
    <name type="scientific">Ceratodon purpureus</name>
    <name type="common">Fire moss</name>
    <name type="synonym">Dicranum purpureum</name>
    <dbReference type="NCBI Taxonomy" id="3225"/>
    <lineage>
        <taxon>Eukaryota</taxon>
        <taxon>Viridiplantae</taxon>
        <taxon>Streptophyta</taxon>
        <taxon>Embryophyta</taxon>
        <taxon>Bryophyta</taxon>
        <taxon>Bryophytina</taxon>
        <taxon>Bryopsida</taxon>
        <taxon>Dicranidae</taxon>
        <taxon>Pseudoditrichales</taxon>
        <taxon>Ditrichaceae</taxon>
        <taxon>Ceratodon</taxon>
    </lineage>
</organism>
<dbReference type="PANTHER" id="PTHR10361:SF66">
    <property type="entry name" value="OS12G0170300 PROTEIN"/>
    <property type="match status" value="1"/>
</dbReference>
<evidence type="ECO:0000256" key="6">
    <source>
        <dbReference type="ARBA" id="ARBA00023136"/>
    </source>
</evidence>
<keyword evidence="10" id="KW-1185">Reference proteome</keyword>
<feature type="transmembrane region" description="Helical" evidence="8">
    <location>
        <begin position="103"/>
        <end position="124"/>
    </location>
</feature>
<comment type="subcellular location">
    <subcellularLocation>
        <location evidence="2">Membrane</location>
        <topology evidence="2">Multi-pass membrane protein</topology>
    </subcellularLocation>
    <subcellularLocation>
        <location evidence="1">Plastid</location>
        <location evidence="1">Chloroplast envelope</location>
    </subcellularLocation>
</comment>
<evidence type="ECO:0000256" key="7">
    <source>
        <dbReference type="SAM" id="MobiDB-lite"/>
    </source>
</evidence>
<name>A0A8T0IGX2_CERPU</name>
<dbReference type="GO" id="GO:0009941">
    <property type="term" value="C:chloroplast envelope"/>
    <property type="evidence" value="ECO:0007669"/>
    <property type="project" value="UniProtKB-SubCell"/>
</dbReference>
<dbReference type="InterPro" id="IPR004710">
    <property type="entry name" value="Bilac:Na_transpt"/>
</dbReference>
<feature type="transmembrane region" description="Helical" evidence="8">
    <location>
        <begin position="228"/>
        <end position="255"/>
    </location>
</feature>
<feature type="transmembrane region" description="Helical" evidence="8">
    <location>
        <begin position="349"/>
        <end position="371"/>
    </location>
</feature>
<feature type="region of interest" description="Disordered" evidence="7">
    <location>
        <begin position="440"/>
        <end position="459"/>
    </location>
</feature>